<dbReference type="EMBL" id="ABJB010376154">
    <property type="status" value="NOT_ANNOTATED_CDS"/>
    <property type="molecule type" value="Genomic_DNA"/>
</dbReference>
<keyword evidence="3" id="KW-0378">Hydrolase</keyword>
<dbReference type="GO" id="GO:0004568">
    <property type="term" value="F:chitinase activity"/>
    <property type="evidence" value="ECO:0000318"/>
    <property type="project" value="GO_Central"/>
</dbReference>
<dbReference type="FunFam" id="3.10.50.10:FF:000008">
    <property type="entry name" value="Chitinase 11"/>
    <property type="match status" value="1"/>
</dbReference>
<organism>
    <name type="scientific">Ixodes scapularis</name>
    <name type="common">Black-legged tick</name>
    <name type="synonym">Deer tick</name>
    <dbReference type="NCBI Taxonomy" id="6945"/>
    <lineage>
        <taxon>Eukaryota</taxon>
        <taxon>Metazoa</taxon>
        <taxon>Ecdysozoa</taxon>
        <taxon>Arthropoda</taxon>
        <taxon>Chelicerata</taxon>
        <taxon>Arachnida</taxon>
        <taxon>Acari</taxon>
        <taxon>Parasitiformes</taxon>
        <taxon>Ixodida</taxon>
        <taxon>Ixodoidea</taxon>
        <taxon>Ixodidae</taxon>
        <taxon>Ixodinae</taxon>
        <taxon>Ixodes</taxon>
    </lineage>
</organism>
<dbReference type="PROSITE" id="PS51910">
    <property type="entry name" value="GH18_2"/>
    <property type="match status" value="1"/>
</dbReference>
<dbReference type="Gene3D" id="3.20.20.80">
    <property type="entry name" value="Glycosidases"/>
    <property type="match status" value="1"/>
</dbReference>
<sequence>RAEFAPPLTTPALVLLTETSENKKVICYWNSWSFYRKGHGKSTPQQLDIAPCTHMVYNTAIIDGSKVVVADPWNDLAVNGGNGNLKQFANLVKKKEGLKVLAAVIQKHGFAFSTAAGFEDERKTFVKSALKFCKSHKLNGLVLSWNDPGAQDKENFVQLLKEMKEAFDKADLSLGAQLSVIKAVMTDGYNLPEISKYVDFMTATTFDYWGPWSGKTGPVAPLYGVSDDYKTPSVAESVKTLLDQGADSTKLVLGITTLARSWTLEDPQDTDFGSSSRQPGKPGPYTQTPGALGYNEASSSALLIAKKWTVNYNTDLKESYATDNKSWVSFEDAESVKEKAVFAKSKNLGGVAIMSLDTDDISGKCGEPYPLLRAASKEFMSQ</sequence>
<dbReference type="GO" id="GO:0008843">
    <property type="term" value="F:endochitinase activity"/>
    <property type="evidence" value="ECO:0007669"/>
    <property type="project" value="UniProtKB-EC"/>
</dbReference>
<protein>
    <submittedName>
        <fullName evidence="3 4">Chitinase, putative</fullName>
        <ecNumber evidence="3">3.2.1.14</ecNumber>
    </submittedName>
</protein>
<dbReference type="InterPro" id="IPR050314">
    <property type="entry name" value="Glycosyl_Hydrlase_18"/>
</dbReference>
<dbReference type="AlphaFoldDB" id="B7P9L6"/>
<gene>
    <name evidence="3" type="ORF">IscW_ISCW016746</name>
</gene>
<dbReference type="InterPro" id="IPR017853">
    <property type="entry name" value="GH"/>
</dbReference>
<reference evidence="4" key="2">
    <citation type="submission" date="2020-05" db="UniProtKB">
        <authorList>
            <consortium name="EnsemblMetazoa"/>
        </authorList>
    </citation>
    <scope>IDENTIFICATION</scope>
    <source>
        <strain evidence="4">wikel</strain>
    </source>
</reference>
<dbReference type="PANTHER" id="PTHR11177">
    <property type="entry name" value="CHITINASE"/>
    <property type="match status" value="1"/>
</dbReference>
<dbReference type="EMBL" id="ABJB011136864">
    <property type="status" value="NOT_ANNOTATED_CDS"/>
    <property type="molecule type" value="Genomic_DNA"/>
</dbReference>
<dbReference type="InterPro" id="IPR011583">
    <property type="entry name" value="Chitinase_II/V-like_cat"/>
</dbReference>
<dbReference type="GO" id="GO:0006032">
    <property type="term" value="P:chitin catabolic process"/>
    <property type="evidence" value="ECO:0000318"/>
    <property type="project" value="GO_Central"/>
</dbReference>
<proteinExistence type="predicted"/>
<evidence type="ECO:0000313" key="3">
    <source>
        <dbReference type="EMBL" id="EEC03288.1"/>
    </source>
</evidence>
<evidence type="ECO:0000256" key="1">
    <source>
        <dbReference type="SAM" id="MobiDB-lite"/>
    </source>
</evidence>
<dbReference type="HOGENOM" id="CLU_002833_3_0_1"/>
<name>B7P9L6_IXOSC</name>
<dbReference type="SUPFAM" id="SSF51445">
    <property type="entry name" value="(Trans)glycosidases"/>
    <property type="match status" value="1"/>
</dbReference>
<keyword evidence="3" id="KW-0326">Glycosidase</keyword>
<dbReference type="PANTHER" id="PTHR11177:SF360">
    <property type="entry name" value="CHITINASE 4-RELATED"/>
    <property type="match status" value="1"/>
</dbReference>
<dbReference type="InterPro" id="IPR001223">
    <property type="entry name" value="Glyco_hydro18_cat"/>
</dbReference>
<dbReference type="Proteomes" id="UP000001555">
    <property type="component" value="Unassembled WGS sequence"/>
</dbReference>
<accession>B7P9L6</accession>
<dbReference type="GO" id="GO:0005975">
    <property type="term" value="P:carbohydrate metabolic process"/>
    <property type="evidence" value="ECO:0007669"/>
    <property type="project" value="InterPro"/>
</dbReference>
<dbReference type="EMBL" id="DS664851">
    <property type="protein sequence ID" value="EEC03288.1"/>
    <property type="molecule type" value="Genomic_DNA"/>
</dbReference>
<dbReference type="OrthoDB" id="76388at2759"/>
<dbReference type="STRING" id="6945.B7P9L6"/>
<dbReference type="VEuPathDB" id="VectorBase:ISCP_012921"/>
<dbReference type="Gene3D" id="3.10.50.10">
    <property type="match status" value="1"/>
</dbReference>
<keyword evidence="5" id="KW-1185">Reference proteome</keyword>
<evidence type="ECO:0000313" key="5">
    <source>
        <dbReference type="Proteomes" id="UP000001555"/>
    </source>
</evidence>
<dbReference type="EnsemblMetazoa" id="ISCW016746-RA">
    <property type="protein sequence ID" value="ISCW016746-PA"/>
    <property type="gene ID" value="ISCW016746"/>
</dbReference>
<dbReference type="PaxDb" id="6945-B7P9L6"/>
<dbReference type="EMBL" id="ABJB010797374">
    <property type="status" value="NOT_ANNOTATED_CDS"/>
    <property type="molecule type" value="Genomic_DNA"/>
</dbReference>
<feature type="non-terminal residue" evidence="3">
    <location>
        <position position="1"/>
    </location>
</feature>
<dbReference type="EMBL" id="ABJB010021907">
    <property type="status" value="NOT_ANNOTATED_CDS"/>
    <property type="molecule type" value="Genomic_DNA"/>
</dbReference>
<dbReference type="SMART" id="SM00636">
    <property type="entry name" value="Glyco_18"/>
    <property type="match status" value="1"/>
</dbReference>
<dbReference type="InterPro" id="IPR029070">
    <property type="entry name" value="Chitinase_insertion_sf"/>
</dbReference>
<dbReference type="VEuPathDB" id="VectorBase:ISCW016746"/>
<dbReference type="GO" id="GO:0008061">
    <property type="term" value="F:chitin binding"/>
    <property type="evidence" value="ECO:0007669"/>
    <property type="project" value="InterPro"/>
</dbReference>
<dbReference type="SUPFAM" id="SSF54556">
    <property type="entry name" value="Chitinase insertion domain"/>
    <property type="match status" value="1"/>
</dbReference>
<reference evidence="3 5" key="1">
    <citation type="submission" date="2008-03" db="EMBL/GenBank/DDBJ databases">
        <title>Annotation of Ixodes scapularis.</title>
        <authorList>
            <consortium name="Ixodes scapularis Genome Project Consortium"/>
            <person name="Caler E."/>
            <person name="Hannick L.I."/>
            <person name="Bidwell S."/>
            <person name="Joardar V."/>
            <person name="Thiagarajan M."/>
            <person name="Amedeo P."/>
            <person name="Galinsky K.J."/>
            <person name="Schobel S."/>
            <person name="Inman J."/>
            <person name="Hostetler J."/>
            <person name="Miller J."/>
            <person name="Hammond M."/>
            <person name="Megy K."/>
            <person name="Lawson D."/>
            <person name="Kodira C."/>
            <person name="Sutton G."/>
            <person name="Meyer J."/>
            <person name="Hill C.A."/>
            <person name="Birren B."/>
            <person name="Nene V."/>
            <person name="Collins F."/>
            <person name="Alarcon-Chaidez F."/>
            <person name="Wikel S."/>
            <person name="Strausberg R."/>
        </authorList>
    </citation>
    <scope>NUCLEOTIDE SEQUENCE [LARGE SCALE GENOMIC DNA]</scope>
    <source>
        <strain evidence="5">Wikel</strain>
        <strain evidence="3">Wikel colony</strain>
    </source>
</reference>
<dbReference type="GO" id="GO:0005576">
    <property type="term" value="C:extracellular region"/>
    <property type="evidence" value="ECO:0000318"/>
    <property type="project" value="GO_Central"/>
</dbReference>
<dbReference type="EC" id="3.2.1.14" evidence="3"/>
<feature type="domain" description="GH18" evidence="2">
    <location>
        <begin position="23"/>
        <end position="382"/>
    </location>
</feature>
<dbReference type="VEuPathDB" id="VectorBase:ISCI016746"/>
<dbReference type="Pfam" id="PF00704">
    <property type="entry name" value="Glyco_hydro_18"/>
    <property type="match status" value="1"/>
</dbReference>
<feature type="region of interest" description="Disordered" evidence="1">
    <location>
        <begin position="266"/>
        <end position="291"/>
    </location>
</feature>
<evidence type="ECO:0000259" key="2">
    <source>
        <dbReference type="PROSITE" id="PS51910"/>
    </source>
</evidence>
<evidence type="ECO:0000313" key="4">
    <source>
        <dbReference type="EnsemblMetazoa" id="ISCW016746-PA"/>
    </source>
</evidence>